<dbReference type="Gene3D" id="3.40.50.1820">
    <property type="entry name" value="alpha/beta hydrolase"/>
    <property type="match status" value="1"/>
</dbReference>
<evidence type="ECO:0000313" key="3">
    <source>
        <dbReference type="Proteomes" id="UP000696280"/>
    </source>
</evidence>
<name>A0A9N9L9C2_9HELO</name>
<evidence type="ECO:0000259" key="1">
    <source>
        <dbReference type="Pfam" id="PF12697"/>
    </source>
</evidence>
<comment type="caution">
    <text evidence="2">The sequence shown here is derived from an EMBL/GenBank/DDBJ whole genome shotgun (WGS) entry which is preliminary data.</text>
</comment>
<feature type="domain" description="AB hydrolase-1" evidence="1">
    <location>
        <begin position="7"/>
        <end position="244"/>
    </location>
</feature>
<dbReference type="AlphaFoldDB" id="A0A9N9L9C2"/>
<dbReference type="InterPro" id="IPR000073">
    <property type="entry name" value="AB_hydrolase_1"/>
</dbReference>
<dbReference type="EMBL" id="CAJVRL010000091">
    <property type="protein sequence ID" value="CAG8959337.1"/>
    <property type="molecule type" value="Genomic_DNA"/>
</dbReference>
<dbReference type="Proteomes" id="UP000696280">
    <property type="component" value="Unassembled WGS sequence"/>
</dbReference>
<dbReference type="Pfam" id="PF12697">
    <property type="entry name" value="Abhydrolase_6"/>
    <property type="match status" value="1"/>
</dbReference>
<dbReference type="SUPFAM" id="SSF53474">
    <property type="entry name" value="alpha/beta-Hydrolases"/>
    <property type="match status" value="1"/>
</dbReference>
<dbReference type="InterPro" id="IPR052897">
    <property type="entry name" value="Sec-Metab_Biosynth_Hydrolase"/>
</dbReference>
<keyword evidence="3" id="KW-1185">Reference proteome</keyword>
<reference evidence="2" key="1">
    <citation type="submission" date="2021-07" db="EMBL/GenBank/DDBJ databases">
        <authorList>
            <person name="Durling M."/>
        </authorList>
    </citation>
    <scope>NUCLEOTIDE SEQUENCE</scope>
</reference>
<dbReference type="PANTHER" id="PTHR37017">
    <property type="entry name" value="AB HYDROLASE-1 DOMAIN-CONTAINING PROTEIN-RELATED"/>
    <property type="match status" value="1"/>
</dbReference>
<evidence type="ECO:0000313" key="2">
    <source>
        <dbReference type="EMBL" id="CAG8959337.1"/>
    </source>
</evidence>
<dbReference type="InterPro" id="IPR029058">
    <property type="entry name" value="AB_hydrolase_fold"/>
</dbReference>
<accession>A0A9N9L9C2</accession>
<dbReference type="PANTHER" id="PTHR37017:SF3">
    <property type="entry name" value="AB HYDROLASE-1 DOMAIN-CONTAINING PROTEIN"/>
    <property type="match status" value="1"/>
</dbReference>
<sequence>MSPKPTFVFIHGSWHNPSTWDKVAPPLEAQGYKCVLVSLPSSSPTATASTTFLDDLTAARNAIISETTQGRDVVVVVHSYGGIVGASAIKDLAKPKERTPEDKAGHVIGLALIATGFASTGMSFLDPMGGTPPPFFTLDPSGFAVLAVDPREFFYHDLSDEEAKYRVGKLEKQAAGALKDGGEHVYSGWKDVPCWFLATVEDRGLPIEVQRMLVGMARLEGADVVLREVQSGHSSFFSRSEETVGFLVDAVTAFAKRKDGSSIFV</sequence>
<protein>
    <recommendedName>
        <fullName evidence="1">AB hydrolase-1 domain-containing protein</fullName>
    </recommendedName>
</protein>
<organism evidence="2 3">
    <name type="scientific">Hymenoscyphus fraxineus</name>
    <dbReference type="NCBI Taxonomy" id="746836"/>
    <lineage>
        <taxon>Eukaryota</taxon>
        <taxon>Fungi</taxon>
        <taxon>Dikarya</taxon>
        <taxon>Ascomycota</taxon>
        <taxon>Pezizomycotina</taxon>
        <taxon>Leotiomycetes</taxon>
        <taxon>Helotiales</taxon>
        <taxon>Helotiaceae</taxon>
        <taxon>Hymenoscyphus</taxon>
    </lineage>
</organism>
<proteinExistence type="predicted"/>
<gene>
    <name evidence="2" type="ORF">HYFRA_00013107</name>
</gene>
<dbReference type="OrthoDB" id="408373at2759"/>